<evidence type="ECO:0000313" key="2">
    <source>
        <dbReference type="Proteomes" id="UP001054945"/>
    </source>
</evidence>
<dbReference type="AlphaFoldDB" id="A0AAV4V9S8"/>
<gene>
    <name evidence="1" type="ORF">CEXT_430621</name>
</gene>
<comment type="caution">
    <text evidence="1">The sequence shown here is derived from an EMBL/GenBank/DDBJ whole genome shotgun (WGS) entry which is preliminary data.</text>
</comment>
<evidence type="ECO:0000313" key="1">
    <source>
        <dbReference type="EMBL" id="GIY66659.1"/>
    </source>
</evidence>
<reference evidence="1 2" key="1">
    <citation type="submission" date="2021-06" db="EMBL/GenBank/DDBJ databases">
        <title>Caerostris extrusa draft genome.</title>
        <authorList>
            <person name="Kono N."/>
            <person name="Arakawa K."/>
        </authorList>
    </citation>
    <scope>NUCLEOTIDE SEQUENCE [LARGE SCALE GENOMIC DNA]</scope>
</reference>
<organism evidence="1 2">
    <name type="scientific">Caerostris extrusa</name>
    <name type="common">Bark spider</name>
    <name type="synonym">Caerostris bankana</name>
    <dbReference type="NCBI Taxonomy" id="172846"/>
    <lineage>
        <taxon>Eukaryota</taxon>
        <taxon>Metazoa</taxon>
        <taxon>Ecdysozoa</taxon>
        <taxon>Arthropoda</taxon>
        <taxon>Chelicerata</taxon>
        <taxon>Arachnida</taxon>
        <taxon>Araneae</taxon>
        <taxon>Araneomorphae</taxon>
        <taxon>Entelegynae</taxon>
        <taxon>Araneoidea</taxon>
        <taxon>Araneidae</taxon>
        <taxon>Caerostris</taxon>
    </lineage>
</organism>
<dbReference type="EMBL" id="BPLR01014138">
    <property type="protein sequence ID" value="GIY66659.1"/>
    <property type="molecule type" value="Genomic_DNA"/>
</dbReference>
<dbReference type="Proteomes" id="UP001054945">
    <property type="component" value="Unassembled WGS sequence"/>
</dbReference>
<proteinExistence type="predicted"/>
<protein>
    <submittedName>
        <fullName evidence="1">Uncharacterized protein</fullName>
    </submittedName>
</protein>
<name>A0AAV4V9S8_CAEEX</name>
<accession>A0AAV4V9S8</accession>
<keyword evidence="2" id="KW-1185">Reference proteome</keyword>
<sequence>MRESARTATWHSTARDVPSFARIHPGGSVCKVCGLFQGFLISNAYLLLKFSDDSEMPAKNSEAVLASADVIL</sequence>